<evidence type="ECO:0000313" key="3">
    <source>
        <dbReference type="Proteomes" id="UP001464555"/>
    </source>
</evidence>
<evidence type="ECO:0000313" key="2">
    <source>
        <dbReference type="EMBL" id="MEL1246070.1"/>
    </source>
</evidence>
<organism evidence="2 3">
    <name type="scientific">Flavobacterium arundinis</name>
    <dbReference type="NCBI Taxonomy" id="3139143"/>
    <lineage>
        <taxon>Bacteria</taxon>
        <taxon>Pseudomonadati</taxon>
        <taxon>Bacteroidota</taxon>
        <taxon>Flavobacteriia</taxon>
        <taxon>Flavobacteriales</taxon>
        <taxon>Flavobacteriaceae</taxon>
        <taxon>Flavobacterium</taxon>
    </lineage>
</organism>
<name>A0ABU9I1N9_9FLAO</name>
<feature type="transmembrane region" description="Helical" evidence="1">
    <location>
        <begin position="31"/>
        <end position="50"/>
    </location>
</feature>
<dbReference type="Proteomes" id="UP001464555">
    <property type="component" value="Unassembled WGS sequence"/>
</dbReference>
<gene>
    <name evidence="2" type="ORF">AAEO56_17485</name>
</gene>
<dbReference type="EMBL" id="JBBYHR010000011">
    <property type="protein sequence ID" value="MEL1246070.1"/>
    <property type="molecule type" value="Genomic_DNA"/>
</dbReference>
<keyword evidence="3" id="KW-1185">Reference proteome</keyword>
<proteinExistence type="predicted"/>
<keyword evidence="1" id="KW-1133">Transmembrane helix</keyword>
<keyword evidence="1" id="KW-0812">Transmembrane</keyword>
<comment type="caution">
    <text evidence="2">The sequence shown here is derived from an EMBL/GenBank/DDBJ whole genome shotgun (WGS) entry which is preliminary data.</text>
</comment>
<sequence length="178" mass="20776">MDKRLKYSIIAAVLLSVTFGTYAFFQSGIPGIGWFIGVLFIIFSWPLSYFRLFNNVKTSKFNYNFEDSKEVIYTTVVNYYDEIYYSSSLFSNRKTTTSMGGQLYLLNDRLVFQTNSLNHFARREVIIFITDVYCVSIDFDCTFGKSFAVETDTNKYGFYSGERDEWKTQILRRKAALI</sequence>
<protein>
    <recommendedName>
        <fullName evidence="4">GRAM domain-containing protein</fullName>
    </recommendedName>
</protein>
<reference evidence="2 3" key="1">
    <citation type="submission" date="2024-04" db="EMBL/GenBank/DDBJ databases">
        <title>Flavobacterium sp. DGU11 16S ribosomal RNA gene Genome sequencing and assembly.</title>
        <authorList>
            <person name="Park S."/>
        </authorList>
    </citation>
    <scope>NUCLEOTIDE SEQUENCE [LARGE SCALE GENOMIC DNA]</scope>
    <source>
        <strain evidence="2 3">DGU11</strain>
    </source>
</reference>
<accession>A0ABU9I1N9</accession>
<dbReference type="RefSeq" id="WP_341698364.1">
    <property type="nucleotide sequence ID" value="NZ_JBBYHR010000011.1"/>
</dbReference>
<keyword evidence="1" id="KW-0472">Membrane</keyword>
<evidence type="ECO:0000256" key="1">
    <source>
        <dbReference type="SAM" id="Phobius"/>
    </source>
</evidence>
<evidence type="ECO:0008006" key="4">
    <source>
        <dbReference type="Google" id="ProtNLM"/>
    </source>
</evidence>
<feature type="transmembrane region" description="Helical" evidence="1">
    <location>
        <begin position="7"/>
        <end position="25"/>
    </location>
</feature>